<sequence>MKNYGRKHFHLSHRLRAMHITTVTDCVMQYFNCAIHQLFRFLPHLLALECRRRR</sequence>
<accession>A0A1N7ELP9</accession>
<proteinExistence type="predicted"/>
<dbReference type="AlphaFoldDB" id="A0A1N7ELP9"/>
<evidence type="ECO:0000313" key="2">
    <source>
        <dbReference type="Proteomes" id="UP000185687"/>
    </source>
</evidence>
<keyword evidence="2" id="KW-1185">Reference proteome</keyword>
<reference evidence="1 2" key="1">
    <citation type="submission" date="2017-01" db="EMBL/GenBank/DDBJ databases">
        <authorList>
            <person name="Mah S.A."/>
            <person name="Swanson W.J."/>
            <person name="Moy G.W."/>
            <person name="Vacquier V.D."/>
        </authorList>
    </citation>
    <scope>NUCLEOTIDE SEQUENCE [LARGE SCALE GENOMIC DNA]</scope>
    <source>
        <strain evidence="1 2">CGMCC 1.8909</strain>
    </source>
</reference>
<protein>
    <submittedName>
        <fullName evidence="1">Uncharacterized protein</fullName>
    </submittedName>
</protein>
<organism evidence="1 2">
    <name type="scientific">Natronorubrum daqingense</name>
    <dbReference type="NCBI Taxonomy" id="588898"/>
    <lineage>
        <taxon>Archaea</taxon>
        <taxon>Methanobacteriati</taxon>
        <taxon>Methanobacteriota</taxon>
        <taxon>Stenosarchaea group</taxon>
        <taxon>Halobacteria</taxon>
        <taxon>Halobacteriales</taxon>
        <taxon>Natrialbaceae</taxon>
        <taxon>Natronorubrum</taxon>
    </lineage>
</organism>
<name>A0A1N7ELP9_9EURY</name>
<dbReference type="EMBL" id="FTNP01000004">
    <property type="protein sequence ID" value="SIR88984.1"/>
    <property type="molecule type" value="Genomic_DNA"/>
</dbReference>
<gene>
    <name evidence="1" type="ORF">SAMN05421809_2692</name>
</gene>
<dbReference type="Proteomes" id="UP000185687">
    <property type="component" value="Unassembled WGS sequence"/>
</dbReference>
<evidence type="ECO:0000313" key="1">
    <source>
        <dbReference type="EMBL" id="SIR88984.1"/>
    </source>
</evidence>